<evidence type="ECO:0000313" key="8">
    <source>
        <dbReference type="Proteomes" id="UP000321960"/>
    </source>
</evidence>
<evidence type="ECO:0000313" key="9">
    <source>
        <dbReference type="Proteomes" id="UP001156856"/>
    </source>
</evidence>
<reference evidence="7" key="4">
    <citation type="submission" date="2023-01" db="EMBL/GenBank/DDBJ databases">
        <title>Draft genome sequence of Methylobacterium oxalidis strain NBRC 107715.</title>
        <authorList>
            <person name="Sun Q."/>
            <person name="Mori K."/>
        </authorList>
    </citation>
    <scope>NUCLEOTIDE SEQUENCE</scope>
    <source>
        <strain evidence="7">NBRC 107715</strain>
    </source>
</reference>
<name>A0A512J0I9_9HYPH</name>
<dbReference type="RefSeq" id="WP_238178742.1">
    <property type="nucleotide sequence ID" value="NZ_BJZU01000025.1"/>
</dbReference>
<dbReference type="EMBL" id="BJZU01000025">
    <property type="protein sequence ID" value="GEP03491.1"/>
    <property type="molecule type" value="Genomic_DNA"/>
</dbReference>
<dbReference type="Proteomes" id="UP001156856">
    <property type="component" value="Unassembled WGS sequence"/>
</dbReference>
<dbReference type="InterPro" id="IPR030678">
    <property type="entry name" value="Peptide/Ni-bd"/>
</dbReference>
<accession>A0A512J0I9</accession>
<feature type="chain" id="PRO_5021853997" evidence="4">
    <location>
        <begin position="28"/>
        <end position="561"/>
    </location>
</feature>
<evidence type="ECO:0000256" key="1">
    <source>
        <dbReference type="ARBA" id="ARBA00004418"/>
    </source>
</evidence>
<evidence type="ECO:0000256" key="4">
    <source>
        <dbReference type="SAM" id="SignalP"/>
    </source>
</evidence>
<comment type="subcellular location">
    <subcellularLocation>
        <location evidence="1">Periplasm</location>
    </subcellularLocation>
</comment>
<proteinExistence type="inferred from homology"/>
<dbReference type="PIRSF" id="PIRSF002741">
    <property type="entry name" value="MppA"/>
    <property type="match status" value="1"/>
</dbReference>
<dbReference type="PANTHER" id="PTHR30290">
    <property type="entry name" value="PERIPLASMIC BINDING COMPONENT OF ABC TRANSPORTER"/>
    <property type="match status" value="1"/>
</dbReference>
<organism evidence="6 8">
    <name type="scientific">Methylobacterium oxalidis</name>
    <dbReference type="NCBI Taxonomy" id="944322"/>
    <lineage>
        <taxon>Bacteria</taxon>
        <taxon>Pseudomonadati</taxon>
        <taxon>Pseudomonadota</taxon>
        <taxon>Alphaproteobacteria</taxon>
        <taxon>Hyphomicrobiales</taxon>
        <taxon>Methylobacteriaceae</taxon>
        <taxon>Methylobacterium</taxon>
    </lineage>
</organism>
<dbReference type="Proteomes" id="UP000321960">
    <property type="component" value="Unassembled WGS sequence"/>
</dbReference>
<keyword evidence="9" id="KW-1185">Reference proteome</keyword>
<dbReference type="Gene3D" id="3.40.190.10">
    <property type="entry name" value="Periplasmic binding protein-like II"/>
    <property type="match status" value="1"/>
</dbReference>
<keyword evidence="3 4" id="KW-0732">Signal</keyword>
<dbReference type="Pfam" id="PF00496">
    <property type="entry name" value="SBP_bac_5"/>
    <property type="match status" value="1"/>
</dbReference>
<dbReference type="CDD" id="cd08493">
    <property type="entry name" value="PBP2_DppA_like"/>
    <property type="match status" value="1"/>
</dbReference>
<dbReference type="Gene3D" id="3.10.105.10">
    <property type="entry name" value="Dipeptide-binding Protein, Domain 3"/>
    <property type="match status" value="1"/>
</dbReference>
<feature type="domain" description="Solute-binding protein family 5" evidence="5">
    <location>
        <begin position="77"/>
        <end position="461"/>
    </location>
</feature>
<evidence type="ECO:0000256" key="3">
    <source>
        <dbReference type="ARBA" id="ARBA00022729"/>
    </source>
</evidence>
<dbReference type="GO" id="GO:0043190">
    <property type="term" value="C:ATP-binding cassette (ABC) transporter complex"/>
    <property type="evidence" value="ECO:0007669"/>
    <property type="project" value="InterPro"/>
</dbReference>
<evidence type="ECO:0000256" key="2">
    <source>
        <dbReference type="ARBA" id="ARBA00005695"/>
    </source>
</evidence>
<evidence type="ECO:0000313" key="6">
    <source>
        <dbReference type="EMBL" id="GEP03491.1"/>
    </source>
</evidence>
<dbReference type="Gene3D" id="3.90.76.10">
    <property type="entry name" value="Dipeptide-binding Protein, Domain 1"/>
    <property type="match status" value="1"/>
</dbReference>
<dbReference type="GO" id="GO:1904680">
    <property type="term" value="F:peptide transmembrane transporter activity"/>
    <property type="evidence" value="ECO:0007669"/>
    <property type="project" value="TreeGrafter"/>
</dbReference>
<dbReference type="PANTHER" id="PTHR30290:SF38">
    <property type="entry name" value="D,D-DIPEPTIDE-BINDING PERIPLASMIC PROTEIN DDPA-RELATED"/>
    <property type="match status" value="1"/>
</dbReference>
<sequence length="561" mass="61260">MRRPSTMRAAGRVLGLALGLTALPPLAAPALARTLVFCSEGNPESLDPAAVTTTTAMNVTWQMFNTLVEFTPGTTVIRPGLAESWRISEDGRTYDFTLRAGVRFHANPRFTPTRPLDARDVLFSFLRQWKPDHPFHRAKSGFAYFRDLGFADLLEGVEAPDPRTVRFRLKEPDATFLPNLAQAFAAIHSAEYADALAAAGAVEDLERAPIGTGPFSFAGYRPDVTVRYRGFADYWRAPEPAAPGLEPIDGLVFSITPNPAVRLAKLKAGECQVMAFPAPADLPAIRADPNLDLTGKAELNVSYLALNTRKAPFDDVRVRRAMNLAIDRRAIVEAAYGAGGIVARGPLPPGLWAFDPGLPDIPFDRAEALQLLREAGHADGFETDLWYPPVSRPYNPDGRRVADMIQADLARIGVRARLVTEPWSAYRAALYGGVPQAMLYGWTGDNGDPDNFLNVLLGCKAAEPGGANLARWCEAEYDSAIQAARRTGDVAARTALYRHAQAIFRREAPWVPLAHTVVHMALRKSVAGFRMDPLGRHLFEGVALRDEVPEAATGKARETSR</sequence>
<dbReference type="GO" id="GO:0042938">
    <property type="term" value="P:dipeptide transport"/>
    <property type="evidence" value="ECO:0007669"/>
    <property type="project" value="TreeGrafter"/>
</dbReference>
<dbReference type="AlphaFoldDB" id="A0A512J0I9"/>
<comment type="caution">
    <text evidence="6">The sequence shown here is derived from an EMBL/GenBank/DDBJ whole genome shotgun (WGS) entry which is preliminary data.</text>
</comment>
<dbReference type="EMBL" id="BSPK01000107">
    <property type="protein sequence ID" value="GLS66589.1"/>
    <property type="molecule type" value="Genomic_DNA"/>
</dbReference>
<evidence type="ECO:0000313" key="7">
    <source>
        <dbReference type="EMBL" id="GLS66589.1"/>
    </source>
</evidence>
<dbReference type="InterPro" id="IPR000914">
    <property type="entry name" value="SBP_5_dom"/>
</dbReference>
<comment type="similarity">
    <text evidence="2">Belongs to the bacterial solute-binding protein 5 family.</text>
</comment>
<reference evidence="7" key="1">
    <citation type="journal article" date="2014" name="Int. J. Syst. Evol. Microbiol.">
        <title>Complete genome of a new Firmicutes species belonging to the dominant human colonic microbiota ('Ruminococcus bicirculans') reveals two chromosomes and a selective capacity to utilize plant glucans.</title>
        <authorList>
            <consortium name="NISC Comparative Sequencing Program"/>
            <person name="Wegmann U."/>
            <person name="Louis P."/>
            <person name="Goesmann A."/>
            <person name="Henrissat B."/>
            <person name="Duncan S.H."/>
            <person name="Flint H.J."/>
        </authorList>
    </citation>
    <scope>NUCLEOTIDE SEQUENCE</scope>
    <source>
        <strain evidence="7">NBRC 107715</strain>
    </source>
</reference>
<reference evidence="9" key="2">
    <citation type="journal article" date="2019" name="Int. J. Syst. Evol. Microbiol.">
        <title>The Global Catalogue of Microorganisms (GCM) 10K type strain sequencing project: providing services to taxonomists for standard genome sequencing and annotation.</title>
        <authorList>
            <consortium name="The Broad Institute Genomics Platform"/>
            <consortium name="The Broad Institute Genome Sequencing Center for Infectious Disease"/>
            <person name="Wu L."/>
            <person name="Ma J."/>
        </authorList>
    </citation>
    <scope>NUCLEOTIDE SEQUENCE [LARGE SCALE GENOMIC DNA]</scope>
    <source>
        <strain evidence="9">NBRC 107715</strain>
    </source>
</reference>
<gene>
    <name evidence="7" type="ORF">GCM10007888_49720</name>
    <name evidence="6" type="ORF">MOX02_15290</name>
</gene>
<dbReference type="InterPro" id="IPR039424">
    <property type="entry name" value="SBP_5"/>
</dbReference>
<evidence type="ECO:0000259" key="5">
    <source>
        <dbReference type="Pfam" id="PF00496"/>
    </source>
</evidence>
<reference evidence="6 8" key="3">
    <citation type="submission" date="2019-07" db="EMBL/GenBank/DDBJ databases">
        <title>Whole genome shotgun sequence of Methylobacterium oxalidis NBRC 107715.</title>
        <authorList>
            <person name="Hosoyama A."/>
            <person name="Uohara A."/>
            <person name="Ohji S."/>
            <person name="Ichikawa N."/>
        </authorList>
    </citation>
    <scope>NUCLEOTIDE SEQUENCE [LARGE SCALE GENOMIC DNA]</scope>
    <source>
        <strain evidence="6 8">NBRC 107715</strain>
    </source>
</reference>
<protein>
    <submittedName>
        <fullName evidence="6">ABC transporter substrate-binding protein</fullName>
    </submittedName>
</protein>
<dbReference type="GO" id="GO:0030288">
    <property type="term" value="C:outer membrane-bounded periplasmic space"/>
    <property type="evidence" value="ECO:0007669"/>
    <property type="project" value="TreeGrafter"/>
</dbReference>
<dbReference type="SUPFAM" id="SSF53850">
    <property type="entry name" value="Periplasmic binding protein-like II"/>
    <property type="match status" value="1"/>
</dbReference>
<feature type="signal peptide" evidence="4">
    <location>
        <begin position="1"/>
        <end position="27"/>
    </location>
</feature>